<dbReference type="GO" id="GO:0016020">
    <property type="term" value="C:membrane"/>
    <property type="evidence" value="ECO:0007669"/>
    <property type="project" value="UniProtKB-SubCell"/>
</dbReference>
<dbReference type="PANTHER" id="PTHR48021:SF1">
    <property type="entry name" value="GH07001P-RELATED"/>
    <property type="match status" value="1"/>
</dbReference>
<dbReference type="InterPro" id="IPR020846">
    <property type="entry name" value="MFS_dom"/>
</dbReference>
<evidence type="ECO:0000259" key="6">
    <source>
        <dbReference type="PROSITE" id="PS50850"/>
    </source>
</evidence>
<feature type="transmembrane region" description="Helical" evidence="5">
    <location>
        <begin position="250"/>
        <end position="268"/>
    </location>
</feature>
<dbReference type="InterPro" id="IPR005829">
    <property type="entry name" value="Sugar_transporter_CS"/>
</dbReference>
<proteinExistence type="predicted"/>
<feature type="transmembrane region" description="Helical" evidence="5">
    <location>
        <begin position="141"/>
        <end position="159"/>
    </location>
</feature>
<feature type="transmembrane region" description="Helical" evidence="5">
    <location>
        <begin position="12"/>
        <end position="34"/>
    </location>
</feature>
<organism evidence="7">
    <name type="scientific">Sipha flava</name>
    <name type="common">yellow sugarcane aphid</name>
    <dbReference type="NCBI Taxonomy" id="143950"/>
    <lineage>
        <taxon>Eukaryota</taxon>
        <taxon>Metazoa</taxon>
        <taxon>Ecdysozoa</taxon>
        <taxon>Arthropoda</taxon>
        <taxon>Hexapoda</taxon>
        <taxon>Insecta</taxon>
        <taxon>Pterygota</taxon>
        <taxon>Neoptera</taxon>
        <taxon>Paraneoptera</taxon>
        <taxon>Hemiptera</taxon>
        <taxon>Sternorrhyncha</taxon>
        <taxon>Aphidomorpha</taxon>
        <taxon>Aphidoidea</taxon>
        <taxon>Aphididae</taxon>
        <taxon>Sipha</taxon>
    </lineage>
</organism>
<dbReference type="GO" id="GO:0022857">
    <property type="term" value="F:transmembrane transporter activity"/>
    <property type="evidence" value="ECO:0007669"/>
    <property type="project" value="InterPro"/>
</dbReference>
<dbReference type="PROSITE" id="PS50850">
    <property type="entry name" value="MFS"/>
    <property type="match status" value="1"/>
</dbReference>
<feature type="transmembrane region" description="Helical" evidence="5">
    <location>
        <begin position="312"/>
        <end position="333"/>
    </location>
</feature>
<evidence type="ECO:0000313" key="9">
    <source>
        <dbReference type="RefSeq" id="XP_025408098.1"/>
    </source>
</evidence>
<evidence type="ECO:0000313" key="7">
    <source>
        <dbReference type="EMBL" id="MBY73208.1"/>
    </source>
</evidence>
<dbReference type="PANTHER" id="PTHR48021">
    <property type="match status" value="1"/>
</dbReference>
<feature type="transmembrane region" description="Helical" evidence="5">
    <location>
        <begin position="345"/>
        <end position="369"/>
    </location>
</feature>
<dbReference type="Proteomes" id="UP000694846">
    <property type="component" value="Unplaced"/>
</dbReference>
<feature type="transmembrane region" description="Helical" evidence="5">
    <location>
        <begin position="165"/>
        <end position="186"/>
    </location>
</feature>
<feature type="domain" description="Major facilitator superfamily (MFS) profile" evidence="6">
    <location>
        <begin position="15"/>
        <end position="435"/>
    </location>
</feature>
<sequence length="453" mass="49667">MLGSNCRLHLKLLYTTVLISYIMFFNGCSFALSSTLLPELRSPSSPIQIDDEDASWIASILYLLCPIGLIGTGVLSDNIGRRKALQIAFIPICCSWIVLMYANSAFVIIIARLLMGVSTGIMPFVVLYLVEVCPREHRSLYMSLINLSVSIGMVTENVMSLFFGYHAIATILAVMSVAGCVSLFLLPETPMWLRSKNRAGEAEAADKWFGIEPPATVTAVDAENGCASSHGDKTSGWSVYTRPTVWKPTLIMLAFFVCLMGSGIYVLLMYSTDVLRGSPLSLDPKITVYMSTARLVGGVVFSLLFEVKRRTLMVYSSMGMAVSVAVFIGYMKWYAGSDDPPCADVVIVAFVCYVFFSLLGVIPLAWMISGELFPMEVKGKMCAVVNIFGYLVVFITCKIYPAMSSTFGVLNIWSIFGGFCIITALFGQFVMPETKGKSLDDIIKSFESKKSST</sequence>
<evidence type="ECO:0000256" key="4">
    <source>
        <dbReference type="ARBA" id="ARBA00023136"/>
    </source>
</evidence>
<keyword evidence="4 5" id="KW-0472">Membrane</keyword>
<feature type="transmembrane region" description="Helical" evidence="5">
    <location>
        <begin position="54"/>
        <end position="75"/>
    </location>
</feature>
<evidence type="ECO:0000256" key="2">
    <source>
        <dbReference type="ARBA" id="ARBA00022692"/>
    </source>
</evidence>
<dbReference type="Gene3D" id="1.20.1250.20">
    <property type="entry name" value="MFS general substrate transporter like domains"/>
    <property type="match status" value="1"/>
</dbReference>
<dbReference type="PRINTS" id="PR00171">
    <property type="entry name" value="SUGRTRNSPORT"/>
</dbReference>
<evidence type="ECO:0000256" key="5">
    <source>
        <dbReference type="SAM" id="Phobius"/>
    </source>
</evidence>
<dbReference type="EMBL" id="GGMS01004005">
    <property type="protein sequence ID" value="MBY73208.1"/>
    <property type="molecule type" value="Transcribed_RNA"/>
</dbReference>
<feature type="transmembrane region" description="Helical" evidence="5">
    <location>
        <begin position="288"/>
        <end position="305"/>
    </location>
</feature>
<dbReference type="OrthoDB" id="6600687at2759"/>
<feature type="transmembrane region" description="Helical" evidence="5">
    <location>
        <begin position="84"/>
        <end position="102"/>
    </location>
</feature>
<dbReference type="InterPro" id="IPR050549">
    <property type="entry name" value="MFS_Trehalose_Transporter"/>
</dbReference>
<keyword evidence="2 5" id="KW-0812">Transmembrane</keyword>
<evidence type="ECO:0000256" key="1">
    <source>
        <dbReference type="ARBA" id="ARBA00004141"/>
    </source>
</evidence>
<gene>
    <name evidence="7" type="primary">Tret1_17</name>
    <name evidence="9" type="synonym">LOC112681936</name>
    <name evidence="7" type="ORF">g.27687</name>
</gene>
<accession>A0A2S2Q646</accession>
<dbReference type="InterPro" id="IPR036259">
    <property type="entry name" value="MFS_trans_sf"/>
</dbReference>
<dbReference type="PROSITE" id="PS00216">
    <property type="entry name" value="SUGAR_TRANSPORT_1"/>
    <property type="match status" value="1"/>
</dbReference>
<dbReference type="RefSeq" id="XP_025408098.1">
    <property type="nucleotide sequence ID" value="XM_025552313.1"/>
</dbReference>
<reference evidence="9" key="2">
    <citation type="submission" date="2025-04" db="UniProtKB">
        <authorList>
            <consortium name="RefSeq"/>
        </authorList>
    </citation>
    <scope>IDENTIFICATION</scope>
    <source>
        <tissue evidence="9">Whole body</tissue>
    </source>
</reference>
<reference evidence="7" key="1">
    <citation type="submission" date="2018-04" db="EMBL/GenBank/DDBJ databases">
        <title>Transcriptome assembly of Sipha flava.</title>
        <authorList>
            <person name="Scully E.D."/>
            <person name="Geib S.M."/>
            <person name="Palmer N.A."/>
            <person name="Koch K."/>
            <person name="Bradshaw J."/>
            <person name="Heng-Moss T."/>
            <person name="Sarath G."/>
        </authorList>
    </citation>
    <scope>NUCLEOTIDE SEQUENCE</scope>
</reference>
<dbReference type="Pfam" id="PF00083">
    <property type="entry name" value="Sugar_tr"/>
    <property type="match status" value="1"/>
</dbReference>
<feature type="transmembrane region" description="Helical" evidence="5">
    <location>
        <begin position="381"/>
        <end position="401"/>
    </location>
</feature>
<dbReference type="InterPro" id="IPR005828">
    <property type="entry name" value="MFS_sugar_transport-like"/>
</dbReference>
<name>A0A2S2Q646_9HEMI</name>
<feature type="transmembrane region" description="Helical" evidence="5">
    <location>
        <begin position="407"/>
        <end position="427"/>
    </location>
</feature>
<keyword evidence="8" id="KW-1185">Reference proteome</keyword>
<feature type="transmembrane region" description="Helical" evidence="5">
    <location>
        <begin position="108"/>
        <end position="129"/>
    </location>
</feature>
<evidence type="ECO:0000256" key="3">
    <source>
        <dbReference type="ARBA" id="ARBA00022989"/>
    </source>
</evidence>
<dbReference type="SUPFAM" id="SSF103473">
    <property type="entry name" value="MFS general substrate transporter"/>
    <property type="match status" value="1"/>
</dbReference>
<dbReference type="InterPro" id="IPR003663">
    <property type="entry name" value="Sugar/inositol_transpt"/>
</dbReference>
<protein>
    <submittedName>
        <fullName evidence="7 9">Facilitated trehalose transporter Tret1</fullName>
    </submittedName>
</protein>
<evidence type="ECO:0000313" key="8">
    <source>
        <dbReference type="Proteomes" id="UP000694846"/>
    </source>
</evidence>
<comment type="subcellular location">
    <subcellularLocation>
        <location evidence="1">Membrane</location>
        <topology evidence="1">Multi-pass membrane protein</topology>
    </subcellularLocation>
</comment>
<dbReference type="AlphaFoldDB" id="A0A2S2Q646"/>
<keyword evidence="3 5" id="KW-1133">Transmembrane helix</keyword>